<gene>
    <name evidence="2" type="ORF">ACFP3H_15790</name>
</gene>
<evidence type="ECO:0000313" key="3">
    <source>
        <dbReference type="Proteomes" id="UP001596223"/>
    </source>
</evidence>
<feature type="compositionally biased region" description="Basic and acidic residues" evidence="1">
    <location>
        <begin position="96"/>
        <end position="107"/>
    </location>
</feature>
<feature type="region of interest" description="Disordered" evidence="1">
    <location>
        <begin position="83"/>
        <end position="114"/>
    </location>
</feature>
<sequence length="403" mass="42456">MPDAEPPVGVPAGCAIDRWADEAAILLRAERRGSGPVLVRCGARKRVVLDVRFDEFDSAAGNSGSAIEADDVPLMIGDRRRSHGLRPAVSGTSGHLDPERDPDRPDSGEYANSVARPSARIVRDRLGGGVSALPVLPDAATWALPDLELLRTGTITIDRLHPLVAAALEPCSALGPDVVGRPGVVLEPGVVGRPGVALGPGTKGQPGVVLEPGVVGQPGAALEPGAVRDGVVGAAGQGARVVGRGDSVPLITAGQRLVLCRGERHRIGLVKGVLAALDHDPAEIRREELLVALTGTPLPCLQVIDHLHRHPDDLAGVRERLDHGDLAGALTVVEELLGPDAVLRDGPLRDALETVLHQRITYSLFRANLPAPGHAHLPPAYRSRHITRVRELARAHPRHATHR</sequence>
<name>A0ABW1JV60_9NOCA</name>
<organism evidence="2 3">
    <name type="scientific">Nocardia lasii</name>
    <dbReference type="NCBI Taxonomy" id="1616107"/>
    <lineage>
        <taxon>Bacteria</taxon>
        <taxon>Bacillati</taxon>
        <taxon>Actinomycetota</taxon>
        <taxon>Actinomycetes</taxon>
        <taxon>Mycobacteriales</taxon>
        <taxon>Nocardiaceae</taxon>
        <taxon>Nocardia</taxon>
    </lineage>
</organism>
<comment type="caution">
    <text evidence="2">The sequence shown here is derived from an EMBL/GenBank/DDBJ whole genome shotgun (WGS) entry which is preliminary data.</text>
</comment>
<protein>
    <submittedName>
        <fullName evidence="2">Uncharacterized protein</fullName>
    </submittedName>
</protein>
<evidence type="ECO:0000313" key="2">
    <source>
        <dbReference type="EMBL" id="MFC6012523.1"/>
    </source>
</evidence>
<reference evidence="3" key="1">
    <citation type="journal article" date="2019" name="Int. J. Syst. Evol. Microbiol.">
        <title>The Global Catalogue of Microorganisms (GCM) 10K type strain sequencing project: providing services to taxonomists for standard genome sequencing and annotation.</title>
        <authorList>
            <consortium name="The Broad Institute Genomics Platform"/>
            <consortium name="The Broad Institute Genome Sequencing Center for Infectious Disease"/>
            <person name="Wu L."/>
            <person name="Ma J."/>
        </authorList>
    </citation>
    <scope>NUCLEOTIDE SEQUENCE [LARGE SCALE GENOMIC DNA]</scope>
    <source>
        <strain evidence="3">CCUG 36956</strain>
    </source>
</reference>
<keyword evidence="3" id="KW-1185">Reference proteome</keyword>
<evidence type="ECO:0000256" key="1">
    <source>
        <dbReference type="SAM" id="MobiDB-lite"/>
    </source>
</evidence>
<dbReference type="Proteomes" id="UP001596223">
    <property type="component" value="Unassembled WGS sequence"/>
</dbReference>
<accession>A0ABW1JV60</accession>
<proteinExistence type="predicted"/>
<dbReference type="EMBL" id="JBHSQN010000010">
    <property type="protein sequence ID" value="MFC6012523.1"/>
    <property type="molecule type" value="Genomic_DNA"/>
</dbReference>